<feature type="region of interest" description="Disordered" evidence="1">
    <location>
        <begin position="203"/>
        <end position="331"/>
    </location>
</feature>
<proteinExistence type="predicted"/>
<dbReference type="InParanoid" id="A0A1E1KQA7"/>
<organism evidence="2 3">
    <name type="scientific">Rhynchosporium graminicola</name>
    <dbReference type="NCBI Taxonomy" id="2792576"/>
    <lineage>
        <taxon>Eukaryota</taxon>
        <taxon>Fungi</taxon>
        <taxon>Dikarya</taxon>
        <taxon>Ascomycota</taxon>
        <taxon>Pezizomycotina</taxon>
        <taxon>Leotiomycetes</taxon>
        <taxon>Helotiales</taxon>
        <taxon>Ploettnerulaceae</taxon>
        <taxon>Rhynchosporium</taxon>
    </lineage>
</organism>
<feature type="compositionally biased region" description="Acidic residues" evidence="1">
    <location>
        <begin position="312"/>
        <end position="331"/>
    </location>
</feature>
<keyword evidence="3" id="KW-1185">Reference proteome</keyword>
<evidence type="ECO:0000313" key="2">
    <source>
        <dbReference type="EMBL" id="CZT00180.1"/>
    </source>
</evidence>
<reference evidence="3" key="1">
    <citation type="submission" date="2016-03" db="EMBL/GenBank/DDBJ databases">
        <authorList>
            <person name="Ploux O."/>
        </authorList>
    </citation>
    <scope>NUCLEOTIDE SEQUENCE [LARGE SCALE GENOMIC DNA]</scope>
    <source>
        <strain evidence="3">UK7</strain>
    </source>
</reference>
<sequence>MRPTTPKYKFAQQTEPSSPPQTPTTASPAFTFKSRRNGMHFNHAHLTEQSGTITPTGNGTHHFSYTPFNMLNSDFSPRSTSSDSSVQHTEHSEDSDDSAPRSLSSSPIPPFADESPPRKQTKAVVAGNFILEEICEEEYEDWDSDDEDVIRPHQYEDAESDRAASVRSMPRSEIDPRVLTDFQNLQCENEDLEGVREVWLEKRREEKRRKRRSSGSVQKRTISQSIGSDTDEEDLKPITFEDSNEIGSSARRLRRKTKGERMSLVFDDPPPRIDEEDEGPESVEEIIEVHEGHTDREGGNLRELPYWYVQDMDVDSDDSDDPDDSDDSDDE</sequence>
<dbReference type="STRING" id="914237.A0A1E1KQA7"/>
<dbReference type="EMBL" id="FJUW01000019">
    <property type="protein sequence ID" value="CZT00180.1"/>
    <property type="molecule type" value="Genomic_DNA"/>
</dbReference>
<feature type="compositionally biased region" description="Polar residues" evidence="1">
    <location>
        <begin position="214"/>
        <end position="228"/>
    </location>
</feature>
<feature type="compositionally biased region" description="Basic and acidic residues" evidence="1">
    <location>
        <begin position="287"/>
        <end position="300"/>
    </location>
</feature>
<feature type="compositionally biased region" description="Low complexity" evidence="1">
    <location>
        <begin position="74"/>
        <end position="85"/>
    </location>
</feature>
<feature type="region of interest" description="Disordered" evidence="1">
    <location>
        <begin position="1"/>
        <end position="30"/>
    </location>
</feature>
<comment type="caution">
    <text evidence="2">The sequence shown here is derived from an EMBL/GenBank/DDBJ whole genome shotgun (WGS) entry which is preliminary data.</text>
</comment>
<feature type="region of interest" description="Disordered" evidence="1">
    <location>
        <begin position="74"/>
        <end position="120"/>
    </location>
</feature>
<evidence type="ECO:0000313" key="3">
    <source>
        <dbReference type="Proteomes" id="UP000178129"/>
    </source>
</evidence>
<dbReference type="AlphaFoldDB" id="A0A1E1KQA7"/>
<name>A0A1E1KQA7_9HELO</name>
<protein>
    <submittedName>
        <fullName evidence="2">Uncharacterized protein</fullName>
    </submittedName>
</protein>
<evidence type="ECO:0000256" key="1">
    <source>
        <dbReference type="SAM" id="MobiDB-lite"/>
    </source>
</evidence>
<feature type="compositionally biased region" description="Acidic residues" evidence="1">
    <location>
        <begin position="274"/>
        <end position="286"/>
    </location>
</feature>
<dbReference type="Proteomes" id="UP000178129">
    <property type="component" value="Unassembled WGS sequence"/>
</dbReference>
<accession>A0A1E1KQA7</accession>
<gene>
    <name evidence="2" type="ORF">RCO7_08397</name>
</gene>